<keyword evidence="3" id="KW-1185">Reference proteome</keyword>
<keyword evidence="1" id="KW-0732">Signal</keyword>
<sequence>MKTLIAFLLMSSSFAGLTGKWSAGGFFDYNNRSGECKEIFMQIKQTDKKLYILDGGYICSDIQASYPPSSFNIVDGALYYFGEKVGEVTENEINLNYENGVYGLSLKKIGTELIYKESWDDGEDYLLIEGKLNLLL</sequence>
<gene>
    <name evidence="2" type="ordered locus">BMS_3183</name>
</gene>
<dbReference type="KEGG" id="bmx:BMS_3183"/>
<evidence type="ECO:0000256" key="1">
    <source>
        <dbReference type="SAM" id="SignalP"/>
    </source>
</evidence>
<dbReference type="HOGENOM" id="CLU_1872560_0_0_7"/>
<organism evidence="2 3">
    <name type="scientific">Halobacteriovorax marinus (strain ATCC BAA-682 / DSM 15412 / SJ)</name>
    <name type="common">Bacteriovorax marinus</name>
    <dbReference type="NCBI Taxonomy" id="862908"/>
    <lineage>
        <taxon>Bacteria</taxon>
        <taxon>Pseudomonadati</taxon>
        <taxon>Bdellovibrionota</taxon>
        <taxon>Bacteriovoracia</taxon>
        <taxon>Bacteriovoracales</taxon>
        <taxon>Halobacteriovoraceae</taxon>
        <taxon>Halobacteriovorax</taxon>
    </lineage>
</organism>
<proteinExistence type="predicted"/>
<name>E1X000_HALMS</name>
<dbReference type="PATRIC" id="fig|862908.3.peg.3042"/>
<reference evidence="3" key="1">
    <citation type="journal article" date="2013" name="ISME J.">
        <title>A small predatory core genome in the divergent marine Bacteriovorax marinus SJ and the terrestrial Bdellovibrio bacteriovorus.</title>
        <authorList>
            <person name="Crossman L.C."/>
            <person name="Chen H."/>
            <person name="Cerdeno-Tarraga A.M."/>
            <person name="Brooks K."/>
            <person name="Quail M.A."/>
            <person name="Pineiro S.A."/>
            <person name="Hobley L."/>
            <person name="Sockett R.E."/>
            <person name="Bentley S.D."/>
            <person name="Parkhill J."/>
            <person name="Williams H.N."/>
            <person name="Stine O.C."/>
        </authorList>
    </citation>
    <scope>NUCLEOTIDE SEQUENCE [LARGE SCALE GENOMIC DNA]</scope>
    <source>
        <strain evidence="3">ATCC BAA-682 / DSM 15412 / SJ</strain>
    </source>
</reference>
<dbReference type="STRING" id="862908.BMS_3183"/>
<protein>
    <submittedName>
        <fullName evidence="2">Exported protein</fullName>
    </submittedName>
</protein>
<dbReference type="OrthoDB" id="5294226at2"/>
<evidence type="ECO:0000313" key="3">
    <source>
        <dbReference type="Proteomes" id="UP000008963"/>
    </source>
</evidence>
<dbReference type="RefSeq" id="WP_014245706.1">
    <property type="nucleotide sequence ID" value="NC_016620.1"/>
</dbReference>
<feature type="chain" id="PRO_5013243333" evidence="1">
    <location>
        <begin position="16"/>
        <end position="136"/>
    </location>
</feature>
<dbReference type="EMBL" id="FQ312005">
    <property type="protein sequence ID" value="CBW27936.1"/>
    <property type="molecule type" value="Genomic_DNA"/>
</dbReference>
<evidence type="ECO:0000313" key="2">
    <source>
        <dbReference type="EMBL" id="CBW27936.1"/>
    </source>
</evidence>
<accession>E1X000</accession>
<dbReference type="Proteomes" id="UP000008963">
    <property type="component" value="Chromosome"/>
</dbReference>
<dbReference type="AlphaFoldDB" id="E1X000"/>
<feature type="signal peptide" evidence="1">
    <location>
        <begin position="1"/>
        <end position="15"/>
    </location>
</feature>